<keyword evidence="3" id="KW-1185">Reference proteome</keyword>
<dbReference type="InParanoid" id="O27055"/>
<sequence>MELPVKLSGGGKMVELSSLYGLEIYTSRGKYVGRVQDVVLNIKKGRVSTLKVRPMRHDKKNVGIKDVLKTSIRIVPESDEIRPIQEEGIIDINYDRVQAVGDILIISPDVSVEKKVSPVES</sequence>
<dbReference type="SUPFAM" id="SSF50346">
    <property type="entry name" value="PRC-barrel domain"/>
    <property type="match status" value="1"/>
</dbReference>
<reference evidence="2 3" key="1">
    <citation type="journal article" date="1997" name="J. Bacteriol.">
        <title>Complete genome sequence of Methanobacterium thermoautotrophicum deltaH: functional analysis and comparative genomics.</title>
        <authorList>
            <person name="Smith D.R."/>
            <person name="Doucette-Stamm L.A."/>
            <person name="Deloughery C."/>
            <person name="Lee H.-M."/>
            <person name="Dubois J."/>
            <person name="Aldredge T."/>
            <person name="Bashirzadeh R."/>
            <person name="Blakely D."/>
            <person name="Cook R."/>
            <person name="Gilbert K."/>
            <person name="Harrison D."/>
            <person name="Hoang L."/>
            <person name="Keagle P."/>
            <person name="Lumm W."/>
            <person name="Pothier B."/>
            <person name="Qiu D."/>
            <person name="Spadafora R."/>
            <person name="Vicare R."/>
            <person name="Wang Y."/>
            <person name="Wierzbowski J."/>
            <person name="Gibson R."/>
            <person name="Jiwani N."/>
            <person name="Caruso A."/>
            <person name="Bush D."/>
            <person name="Safer H."/>
            <person name="Patwell D."/>
            <person name="Prabhakar S."/>
            <person name="McDougall S."/>
            <person name="Shimer G."/>
            <person name="Goyal A."/>
            <person name="Pietrovski S."/>
            <person name="Church G.M."/>
            <person name="Daniels C.J."/>
            <person name="Mao J.-i."/>
            <person name="Rice P."/>
            <person name="Nolling J."/>
            <person name="Reeve J.N."/>
        </authorList>
    </citation>
    <scope>NUCLEOTIDE SEQUENCE [LARGE SCALE GENOMIC DNA]</scope>
    <source>
        <strain evidence="3">ATCC 29096 / DSM 1053 / JCM 10044 / NBRC 100330 / Delta H</strain>
    </source>
</reference>
<dbReference type="Proteomes" id="UP000005223">
    <property type="component" value="Chromosome"/>
</dbReference>
<feature type="domain" description="PRC-barrel" evidence="1">
    <location>
        <begin position="13"/>
        <end position="64"/>
    </location>
</feature>
<dbReference type="InterPro" id="IPR027275">
    <property type="entry name" value="PRC-brl_dom"/>
</dbReference>
<organism evidence="2 3">
    <name type="scientific">Methanothermobacter thermautotrophicus (strain ATCC 29096 / DSM 1053 / JCM 10044 / NBRC 100330 / Delta H)</name>
    <name type="common">Methanobacterium thermoautotrophicum</name>
    <dbReference type="NCBI Taxonomy" id="187420"/>
    <lineage>
        <taxon>Archaea</taxon>
        <taxon>Methanobacteriati</taxon>
        <taxon>Methanobacteriota</taxon>
        <taxon>Methanomada group</taxon>
        <taxon>Methanobacteria</taxon>
        <taxon>Methanobacteriales</taxon>
        <taxon>Methanobacteriaceae</taxon>
        <taxon>Methanothermobacter</taxon>
    </lineage>
</organism>
<name>O27055_METTH</name>
<protein>
    <recommendedName>
        <fullName evidence="1">PRC-barrel domain-containing protein</fullName>
    </recommendedName>
</protein>
<dbReference type="STRING" id="187420.MTH_974"/>
<dbReference type="PANTHER" id="PTHR38137:SF1">
    <property type="entry name" value="PRC-BARREL DOMAIN-CONTAINING PROTEIN"/>
    <property type="match status" value="1"/>
</dbReference>
<gene>
    <name evidence="2" type="ordered locus">MTH_974</name>
</gene>
<dbReference type="PATRIC" id="fig|187420.15.peg.957"/>
<dbReference type="PaxDb" id="187420-MTH_974"/>
<dbReference type="KEGG" id="mth:MTH_974"/>
<evidence type="ECO:0000313" key="2">
    <source>
        <dbReference type="EMBL" id="AAB85470.1"/>
    </source>
</evidence>
<dbReference type="InterPro" id="IPR011033">
    <property type="entry name" value="PRC_barrel-like_sf"/>
</dbReference>
<dbReference type="PANTHER" id="PTHR38137">
    <property type="entry name" value="PRC-BARREL DOMAIN PROTEIN"/>
    <property type="match status" value="1"/>
</dbReference>
<dbReference type="EnsemblBacteria" id="AAB85470">
    <property type="protein sequence ID" value="AAB85470"/>
    <property type="gene ID" value="MTH_974"/>
</dbReference>
<dbReference type="PIR" id="D69230">
    <property type="entry name" value="D69230"/>
</dbReference>
<dbReference type="AlphaFoldDB" id="O27055"/>
<dbReference type="Pfam" id="PF05239">
    <property type="entry name" value="PRC"/>
    <property type="match status" value="1"/>
</dbReference>
<dbReference type="HOGENOM" id="CLU_155673_0_0_2"/>
<evidence type="ECO:0000259" key="1">
    <source>
        <dbReference type="Pfam" id="PF05239"/>
    </source>
</evidence>
<accession>O27055</accession>
<proteinExistence type="predicted"/>
<dbReference type="Gene3D" id="2.30.30.240">
    <property type="entry name" value="PRC-barrel domain"/>
    <property type="match status" value="1"/>
</dbReference>
<evidence type="ECO:0000313" key="3">
    <source>
        <dbReference type="Proteomes" id="UP000005223"/>
    </source>
</evidence>
<dbReference type="EMBL" id="AE000666">
    <property type="protein sequence ID" value="AAB85470.1"/>
    <property type="molecule type" value="Genomic_DNA"/>
</dbReference>